<dbReference type="GO" id="GO:0008270">
    <property type="term" value="F:zinc ion binding"/>
    <property type="evidence" value="ECO:0007669"/>
    <property type="project" value="InterPro"/>
</dbReference>
<proteinExistence type="predicted"/>
<keyword evidence="2" id="KW-0255">Endonuclease</keyword>
<dbReference type="InterPro" id="IPR002711">
    <property type="entry name" value="HNH"/>
</dbReference>
<dbReference type="InterPro" id="IPR003615">
    <property type="entry name" value="HNH_nuc"/>
</dbReference>
<evidence type="ECO:0000313" key="4">
    <source>
        <dbReference type="Proteomes" id="UP000373149"/>
    </source>
</evidence>
<organism evidence="2 4">
    <name type="scientific">Streptomyces acidicola</name>
    <dbReference type="NCBI Taxonomy" id="2596892"/>
    <lineage>
        <taxon>Bacteria</taxon>
        <taxon>Bacillati</taxon>
        <taxon>Actinomycetota</taxon>
        <taxon>Actinomycetes</taxon>
        <taxon>Kitasatosporales</taxon>
        <taxon>Streptomycetaceae</taxon>
        <taxon>Streptomyces</taxon>
    </lineage>
</organism>
<sequence length="244" mass="27474">MTKAIRPALINCARCGVEKKVGRSGPIPTYCSGACRAAVKYERTLVDGRYEAELARARRRTAQRQQENARPCPYCGAPMTNPRRVQCGLEACRLRAAADRMRQLQRDYKAEHGVWPHHRYPESQRAASLRRRHKHGHWRKQYPERAAAYDARRRALVTQARTDETFAPIDIHTRDGWTCQLCHEPIDQSIAWPHPKSPSVDHIIPLSKGGAHALSNAQSAHLGCNSSKCDREMVDAVARIGQAG</sequence>
<keyword evidence="2" id="KW-0540">Nuclease</keyword>
<dbReference type="CDD" id="cd00085">
    <property type="entry name" value="HNHc"/>
    <property type="match status" value="1"/>
</dbReference>
<dbReference type="EMBL" id="VMNX01000001">
    <property type="protein sequence ID" value="MPY47152.1"/>
    <property type="molecule type" value="Genomic_DNA"/>
</dbReference>
<evidence type="ECO:0000313" key="3">
    <source>
        <dbReference type="EMBL" id="MPY47291.1"/>
    </source>
</evidence>
<dbReference type="GO" id="GO:0003676">
    <property type="term" value="F:nucleic acid binding"/>
    <property type="evidence" value="ECO:0007669"/>
    <property type="project" value="InterPro"/>
</dbReference>
<dbReference type="EMBL" id="VMNX01000001">
    <property type="protein sequence ID" value="MPY47291.1"/>
    <property type="molecule type" value="Genomic_DNA"/>
</dbReference>
<accession>A0A5N8WJ70</accession>
<dbReference type="Proteomes" id="UP000373149">
    <property type="component" value="Unassembled WGS sequence"/>
</dbReference>
<comment type="caution">
    <text evidence="2">The sequence shown here is derived from an EMBL/GenBank/DDBJ whole genome shotgun (WGS) entry which is preliminary data.</text>
</comment>
<keyword evidence="2" id="KW-0378">Hydrolase</keyword>
<gene>
    <name evidence="2" type="ORF">FPZ41_00560</name>
    <name evidence="3" type="ORF">FPZ41_01265</name>
</gene>
<feature type="domain" description="HNH nuclease" evidence="1">
    <location>
        <begin position="166"/>
        <end position="226"/>
    </location>
</feature>
<evidence type="ECO:0000313" key="2">
    <source>
        <dbReference type="EMBL" id="MPY47152.1"/>
    </source>
</evidence>
<dbReference type="Pfam" id="PF01844">
    <property type="entry name" value="HNH"/>
    <property type="match status" value="1"/>
</dbReference>
<dbReference type="GO" id="GO:0004519">
    <property type="term" value="F:endonuclease activity"/>
    <property type="evidence" value="ECO:0007669"/>
    <property type="project" value="UniProtKB-KW"/>
</dbReference>
<keyword evidence="4" id="KW-1185">Reference proteome</keyword>
<name>A0A5N8WJ70_9ACTN</name>
<reference evidence="2 4" key="1">
    <citation type="submission" date="2019-09" db="EMBL/GenBank/DDBJ databases">
        <authorList>
            <person name="Duangmal K."/>
            <person name="Teo W.F.A."/>
            <person name="Lipun K."/>
        </authorList>
    </citation>
    <scope>NUCLEOTIDE SEQUENCE [LARGE SCALE GENOMIC DNA]</scope>
    <source>
        <strain evidence="2 4">K1PN6</strain>
    </source>
</reference>
<evidence type="ECO:0000259" key="1">
    <source>
        <dbReference type="SMART" id="SM00507"/>
    </source>
</evidence>
<dbReference type="AlphaFoldDB" id="A0A5N8WJ70"/>
<protein>
    <submittedName>
        <fullName evidence="2">HNH endonuclease</fullName>
    </submittedName>
</protein>
<dbReference type="Gene3D" id="1.10.30.50">
    <property type="match status" value="1"/>
</dbReference>
<dbReference type="SMART" id="SM00507">
    <property type="entry name" value="HNHc"/>
    <property type="match status" value="1"/>
</dbReference>